<sequence>MWAGLLTLALCLRLYLGNEVAWVGRRLGSAMSPQLVTAVYRKVLRLPAAYVCEASCGRVVNLMTADARRVDAGMQLWTYAWAGPMLTAAVLVLVSLQLNVVSAIAGLSVYCLVIPLSSGLAKAAARARREAVQHTDERLRLAGEMADGAMAVKMLGREDYFRSRVRAARASEARLVGWTNLVRGMQMVLEFSMMPLACLATFAVHGARSGSLDLATVYYVIALLALPKWGLCSMFHQAVQALAELGVALGRIDAFLQAPEEGEADAGCGPGGRASASSRSSDELPGQACPLPAGTVALFGGTYRWADATNEVSIKDPPGANGALAETQHSSTPPAALPQPPALSGVHFSACPGQLVGVWGPTGAGKSSLLAALLGELRPVPAAGAEERATEQGEGRVKTTSATPGVPLNTSRLLVGRVAYCAQEPWIVAGSIRDNILLGRPYDEVWYGKVLAACCLEDDVARLVGGDLAQLGERGANLSGGQRARIALARACYARPSMALLDDPLSAVDPRVSRDLFDRALGPRGLLAELGATRVLVTHQSRLLPRCDRVLVLSGGQAAAWGAWADVAPATPQLAKLWEELGQTVVETEATETETDSAAHSATQLTPGPAELRRRETCGSGAMARLRLVSSRTFRAFYNGGASYRVRDSMYRDEVRSTYGGPLAEERSSGAVSWAVYGAYCRTLGLPVLLLVGLLVLGFHGASLAMAWWLGQWARAGEEGQREPRWMLVYGSVTGALVILVTAACALFFLAATRAATAIHNRMLEGVLRAPLSFFHANPTGRILNRFSKDQGRLDDLLPYCFFDACQLGVAVLAAAAIMTVALPVILAAAVPLAVGIYAIRSRYVAGSVEVERLEGVTRSPLAAALATSIRGLATIRAFAAADVFAARFEALLTTNTAWFFVKIGIKRWLSFRLDALSTATAAAAIVLSMAMREGVDTAILALALTSIIGIVDNLQWLTRQTCEVEAHMASLQRILSYAGIQEETDLADADPALPETAKGTSAAATPPSPAALSIPAKRGAPTAAPVPSPPQGWPRTGALCYEDVTAEYRPDLPPCLVGLSFRLEAGSSCGVVGRTGSGKSSLMLTLFRLIRVTQGTIRLDGADIARVPLAELRRQLAVIPQDPLLFSGTLRSNLDPSGALPDSRLWEVLRAVQLREAVGALPGGLGAAIAHGGGNLSVGQRQLFCLARALLQDAKVLALDEATANVDHETDELIQRAVHSYVEDGSNRVLIMIAHRIDTVMSADQLLVLCSGELVESGPPAVLQGSGGVFSRMVRAARHGGED</sequence>
<evidence type="ECO:0000256" key="12">
    <source>
        <dbReference type="SAM" id="SignalP"/>
    </source>
</evidence>
<feature type="region of interest" description="Disordered" evidence="10">
    <location>
        <begin position="314"/>
        <end position="339"/>
    </location>
</feature>
<dbReference type="Gene3D" id="3.40.50.300">
    <property type="entry name" value="P-loop containing nucleotide triphosphate hydrolases"/>
    <property type="match status" value="2"/>
</dbReference>
<comment type="caution">
    <text evidence="15">The sequence shown here is derived from an EMBL/GenBank/DDBJ whole genome shotgun (WGS) entry which is preliminary data.</text>
</comment>
<dbReference type="FunFam" id="1.20.1560.10:FF:000013">
    <property type="entry name" value="ABC transporter C family member 2"/>
    <property type="match status" value="1"/>
</dbReference>
<dbReference type="GO" id="GO:0016887">
    <property type="term" value="F:ATP hydrolysis activity"/>
    <property type="evidence" value="ECO:0007669"/>
    <property type="project" value="InterPro"/>
</dbReference>
<evidence type="ECO:0000256" key="9">
    <source>
        <dbReference type="ARBA" id="ARBA00023136"/>
    </source>
</evidence>
<keyword evidence="16" id="KW-1185">Reference proteome</keyword>
<dbReference type="InterPro" id="IPR044726">
    <property type="entry name" value="ABCC_6TM_D2"/>
</dbReference>
<feature type="domain" description="ABC transmembrane type-1" evidence="14">
    <location>
        <begin position="1"/>
        <end position="224"/>
    </location>
</feature>
<dbReference type="InterPro" id="IPR036640">
    <property type="entry name" value="ABC1_TM_sf"/>
</dbReference>
<keyword evidence="12" id="KW-0732">Signal</keyword>
<feature type="domain" description="ABC transmembrane type-1" evidence="14">
    <location>
        <begin position="690"/>
        <end position="967"/>
    </location>
</feature>
<dbReference type="SMART" id="SM00382">
    <property type="entry name" value="AAA"/>
    <property type="match status" value="2"/>
</dbReference>
<feature type="region of interest" description="Disordered" evidence="10">
    <location>
        <begin position="263"/>
        <end position="286"/>
    </location>
</feature>
<dbReference type="EMBL" id="JAEHOE010000054">
    <property type="protein sequence ID" value="KAG2491362.1"/>
    <property type="molecule type" value="Genomic_DNA"/>
</dbReference>
<keyword evidence="4 11" id="KW-0812">Transmembrane</keyword>
<evidence type="ECO:0000256" key="11">
    <source>
        <dbReference type="SAM" id="Phobius"/>
    </source>
</evidence>
<dbReference type="Gene3D" id="1.20.1560.10">
    <property type="entry name" value="ABC transporter type 1, transmembrane domain"/>
    <property type="match status" value="2"/>
</dbReference>
<dbReference type="OrthoDB" id="6500128at2759"/>
<evidence type="ECO:0000256" key="5">
    <source>
        <dbReference type="ARBA" id="ARBA00022737"/>
    </source>
</evidence>
<feature type="domain" description="ABC transporter" evidence="13">
    <location>
        <begin position="327"/>
        <end position="580"/>
    </location>
</feature>
<evidence type="ECO:0000256" key="10">
    <source>
        <dbReference type="SAM" id="MobiDB-lite"/>
    </source>
</evidence>
<evidence type="ECO:0000256" key="1">
    <source>
        <dbReference type="ARBA" id="ARBA00004141"/>
    </source>
</evidence>
<dbReference type="InterPro" id="IPR003439">
    <property type="entry name" value="ABC_transporter-like_ATP-bd"/>
</dbReference>
<feature type="compositionally biased region" description="Low complexity" evidence="10">
    <location>
        <begin position="997"/>
        <end position="1017"/>
    </location>
</feature>
<evidence type="ECO:0000259" key="13">
    <source>
        <dbReference type="PROSITE" id="PS50893"/>
    </source>
</evidence>
<feature type="transmembrane region" description="Helical" evidence="11">
    <location>
        <begin position="100"/>
        <end position="121"/>
    </location>
</feature>
<dbReference type="SUPFAM" id="SSF90123">
    <property type="entry name" value="ABC transporter transmembrane region"/>
    <property type="match status" value="2"/>
</dbReference>
<feature type="region of interest" description="Disordered" evidence="10">
    <location>
        <begin position="384"/>
        <end position="403"/>
    </location>
</feature>
<dbReference type="InterPro" id="IPR003593">
    <property type="entry name" value="AAA+_ATPase"/>
</dbReference>
<dbReference type="PROSITE" id="PS50929">
    <property type="entry name" value="ABC_TM1F"/>
    <property type="match status" value="2"/>
</dbReference>
<keyword evidence="5" id="KW-0677">Repeat</keyword>
<dbReference type="PANTHER" id="PTHR24223">
    <property type="entry name" value="ATP-BINDING CASSETTE SUB-FAMILY C"/>
    <property type="match status" value="1"/>
</dbReference>
<evidence type="ECO:0000256" key="3">
    <source>
        <dbReference type="ARBA" id="ARBA00022448"/>
    </source>
</evidence>
<proteinExistence type="inferred from homology"/>
<comment type="subcellular location">
    <subcellularLocation>
        <location evidence="1">Membrane</location>
        <topology evidence="1">Multi-pass membrane protein</topology>
    </subcellularLocation>
</comment>
<dbReference type="PROSITE" id="PS00211">
    <property type="entry name" value="ABC_TRANSPORTER_1"/>
    <property type="match status" value="1"/>
</dbReference>
<comment type="similarity">
    <text evidence="2">Belongs to the ABC transporter superfamily. ABCC family. Conjugate transporter (TC 3.A.1.208) subfamily.</text>
</comment>
<dbReference type="Pfam" id="PF00664">
    <property type="entry name" value="ABC_membrane"/>
    <property type="match status" value="2"/>
</dbReference>
<evidence type="ECO:0000256" key="8">
    <source>
        <dbReference type="ARBA" id="ARBA00022989"/>
    </source>
</evidence>
<organism evidence="15 16">
    <name type="scientific">Edaphochlamys debaryana</name>
    <dbReference type="NCBI Taxonomy" id="47281"/>
    <lineage>
        <taxon>Eukaryota</taxon>
        <taxon>Viridiplantae</taxon>
        <taxon>Chlorophyta</taxon>
        <taxon>core chlorophytes</taxon>
        <taxon>Chlorophyceae</taxon>
        <taxon>CS clade</taxon>
        <taxon>Chlamydomonadales</taxon>
        <taxon>Chlamydomonadales incertae sedis</taxon>
        <taxon>Edaphochlamys</taxon>
    </lineage>
</organism>
<reference evidence="15" key="1">
    <citation type="journal article" date="2020" name="bioRxiv">
        <title>Comparative genomics of Chlamydomonas.</title>
        <authorList>
            <person name="Craig R.J."/>
            <person name="Hasan A.R."/>
            <person name="Ness R.W."/>
            <person name="Keightley P.D."/>
        </authorList>
    </citation>
    <scope>NUCLEOTIDE SEQUENCE</scope>
    <source>
        <strain evidence="15">CCAP 11/70</strain>
    </source>
</reference>
<dbReference type="InterPro" id="IPR011527">
    <property type="entry name" value="ABC1_TM_dom"/>
</dbReference>
<keyword evidence="8 11" id="KW-1133">Transmembrane helix</keyword>
<name>A0A835XXC4_9CHLO</name>
<dbReference type="CDD" id="cd18580">
    <property type="entry name" value="ABC_6TM_ABCC_D2"/>
    <property type="match status" value="1"/>
</dbReference>
<dbReference type="Pfam" id="PF00005">
    <property type="entry name" value="ABC_tran"/>
    <property type="match status" value="2"/>
</dbReference>
<dbReference type="InterPro" id="IPR027417">
    <property type="entry name" value="P-loop_NTPase"/>
</dbReference>
<feature type="transmembrane region" description="Helical" evidence="11">
    <location>
        <begin position="688"/>
        <end position="709"/>
    </location>
</feature>
<evidence type="ECO:0000256" key="7">
    <source>
        <dbReference type="ARBA" id="ARBA00022840"/>
    </source>
</evidence>
<evidence type="ECO:0000313" key="15">
    <source>
        <dbReference type="EMBL" id="KAG2491362.1"/>
    </source>
</evidence>
<evidence type="ECO:0000259" key="14">
    <source>
        <dbReference type="PROSITE" id="PS50929"/>
    </source>
</evidence>
<feature type="domain" description="ABC transporter" evidence="13">
    <location>
        <begin position="1040"/>
        <end position="1277"/>
    </location>
</feature>
<evidence type="ECO:0000313" key="16">
    <source>
        <dbReference type="Proteomes" id="UP000612055"/>
    </source>
</evidence>
<feature type="transmembrane region" description="Helical" evidence="11">
    <location>
        <begin position="729"/>
        <end position="753"/>
    </location>
</feature>
<dbReference type="InterPro" id="IPR050173">
    <property type="entry name" value="ABC_transporter_C-like"/>
</dbReference>
<dbReference type="GO" id="GO:0016020">
    <property type="term" value="C:membrane"/>
    <property type="evidence" value="ECO:0007669"/>
    <property type="project" value="UniProtKB-SubCell"/>
</dbReference>
<dbReference type="FunFam" id="3.40.50.300:FF:000838">
    <property type="entry name" value="ABC multidrug transporter (Eurofung)"/>
    <property type="match status" value="1"/>
</dbReference>
<dbReference type="InterPro" id="IPR017871">
    <property type="entry name" value="ABC_transporter-like_CS"/>
</dbReference>
<dbReference type="CDD" id="cd03250">
    <property type="entry name" value="ABCC_MRP_domain1"/>
    <property type="match status" value="1"/>
</dbReference>
<dbReference type="PROSITE" id="PS50893">
    <property type="entry name" value="ABC_TRANSPORTER_2"/>
    <property type="match status" value="2"/>
</dbReference>
<evidence type="ECO:0000256" key="4">
    <source>
        <dbReference type="ARBA" id="ARBA00022692"/>
    </source>
</evidence>
<feature type="compositionally biased region" description="Basic and acidic residues" evidence="10">
    <location>
        <begin position="385"/>
        <end position="397"/>
    </location>
</feature>
<keyword evidence="6" id="KW-0547">Nucleotide-binding</keyword>
<dbReference type="CDD" id="cd03244">
    <property type="entry name" value="ABCC_MRP_domain2"/>
    <property type="match status" value="1"/>
</dbReference>
<feature type="signal peptide" evidence="12">
    <location>
        <begin position="1"/>
        <end position="17"/>
    </location>
</feature>
<feature type="chain" id="PRO_5033061773" evidence="12">
    <location>
        <begin position="18"/>
        <end position="1284"/>
    </location>
</feature>
<keyword evidence="7" id="KW-0067">ATP-binding</keyword>
<dbReference type="PANTHER" id="PTHR24223:SF453">
    <property type="entry name" value="ABC TRANSPORTER"/>
    <property type="match status" value="1"/>
</dbReference>
<dbReference type="SUPFAM" id="SSF52540">
    <property type="entry name" value="P-loop containing nucleoside triphosphate hydrolases"/>
    <property type="match status" value="2"/>
</dbReference>
<accession>A0A835XXC4</accession>
<gene>
    <name evidence="15" type="ORF">HYH03_010361</name>
</gene>
<keyword evidence="3" id="KW-0813">Transport</keyword>
<dbReference type="GO" id="GO:0140359">
    <property type="term" value="F:ABC-type transporter activity"/>
    <property type="evidence" value="ECO:0007669"/>
    <property type="project" value="InterPro"/>
</dbReference>
<protein>
    <submittedName>
        <fullName evidence="15">Uncharacterized protein</fullName>
    </submittedName>
</protein>
<keyword evidence="9 11" id="KW-0472">Membrane</keyword>
<evidence type="ECO:0000256" key="6">
    <source>
        <dbReference type="ARBA" id="ARBA00022741"/>
    </source>
</evidence>
<dbReference type="Proteomes" id="UP000612055">
    <property type="component" value="Unassembled WGS sequence"/>
</dbReference>
<evidence type="ECO:0000256" key="2">
    <source>
        <dbReference type="ARBA" id="ARBA00009726"/>
    </source>
</evidence>
<dbReference type="GO" id="GO:0005524">
    <property type="term" value="F:ATP binding"/>
    <property type="evidence" value="ECO:0007669"/>
    <property type="project" value="UniProtKB-KW"/>
</dbReference>
<feature type="transmembrane region" description="Helical" evidence="11">
    <location>
        <begin position="76"/>
        <end position="94"/>
    </location>
</feature>
<feature type="region of interest" description="Disordered" evidence="10">
    <location>
        <begin position="992"/>
        <end position="1030"/>
    </location>
</feature>